<proteinExistence type="predicted"/>
<name>A0ABV5GHY7_9FLAO</name>
<keyword evidence="1" id="KW-0732">Signal</keyword>
<gene>
    <name evidence="2" type="ORF">ACFFVF_00545</name>
</gene>
<organism evidence="2 3">
    <name type="scientific">Flavobacterium jumunjinense</name>
    <dbReference type="NCBI Taxonomy" id="998845"/>
    <lineage>
        <taxon>Bacteria</taxon>
        <taxon>Pseudomonadati</taxon>
        <taxon>Bacteroidota</taxon>
        <taxon>Flavobacteriia</taxon>
        <taxon>Flavobacteriales</taxon>
        <taxon>Flavobacteriaceae</taxon>
        <taxon>Flavobacterium</taxon>
    </lineage>
</organism>
<dbReference type="Proteomes" id="UP001589607">
    <property type="component" value="Unassembled WGS sequence"/>
</dbReference>
<evidence type="ECO:0008006" key="4">
    <source>
        <dbReference type="Google" id="ProtNLM"/>
    </source>
</evidence>
<dbReference type="RefSeq" id="WP_236454654.1">
    <property type="nucleotide sequence ID" value="NZ_CBCSGE010000007.1"/>
</dbReference>
<sequence length="181" mass="21203">MKKRIYLIVFVLMSLFGFSQSSAIGLEKNNSIVSNFSEASIVVYQEVAIDKINDFYSYLNLYKEVKSVALQQEIDINVRTVFFNENVEVFDFIQDNNNVHLDVLLKQCKKEKFTYTVSNFKKETPSKTNFFLITYDLEIINEAIKKYKMIQKVYFFPSVKSFGSEKKNVWQLKLGEFNAVQ</sequence>
<accession>A0ABV5GHY7</accession>
<evidence type="ECO:0000313" key="2">
    <source>
        <dbReference type="EMBL" id="MFB9094988.1"/>
    </source>
</evidence>
<protein>
    <recommendedName>
        <fullName evidence="4">GLPGLI family protein</fullName>
    </recommendedName>
</protein>
<reference evidence="2 3" key="1">
    <citation type="submission" date="2024-09" db="EMBL/GenBank/DDBJ databases">
        <authorList>
            <person name="Sun Q."/>
            <person name="Mori K."/>
        </authorList>
    </citation>
    <scope>NUCLEOTIDE SEQUENCE [LARGE SCALE GENOMIC DNA]</scope>
    <source>
        <strain evidence="2 3">CECT 7955</strain>
    </source>
</reference>
<keyword evidence="3" id="KW-1185">Reference proteome</keyword>
<dbReference type="EMBL" id="JBHMEY010000001">
    <property type="protein sequence ID" value="MFB9094988.1"/>
    <property type="molecule type" value="Genomic_DNA"/>
</dbReference>
<feature type="chain" id="PRO_5047498695" description="GLPGLI family protein" evidence="1">
    <location>
        <begin position="24"/>
        <end position="181"/>
    </location>
</feature>
<comment type="caution">
    <text evidence="2">The sequence shown here is derived from an EMBL/GenBank/DDBJ whole genome shotgun (WGS) entry which is preliminary data.</text>
</comment>
<evidence type="ECO:0000256" key="1">
    <source>
        <dbReference type="SAM" id="SignalP"/>
    </source>
</evidence>
<feature type="signal peptide" evidence="1">
    <location>
        <begin position="1"/>
        <end position="23"/>
    </location>
</feature>
<evidence type="ECO:0000313" key="3">
    <source>
        <dbReference type="Proteomes" id="UP001589607"/>
    </source>
</evidence>